<proteinExistence type="predicted"/>
<reference evidence="2 3" key="1">
    <citation type="submission" date="2020-07" db="EMBL/GenBank/DDBJ databases">
        <title>Diversity of carbapenemase encoding genes among Pseudomonas putida group clinical isolates in a tertiary Brazilian hospital.</title>
        <authorList>
            <person name="Alberto-Lei F."/>
            <person name="Nodari C.S."/>
            <person name="Streling A.P."/>
            <person name="Paulino J.T."/>
            <person name="Bessa-Neto F.O."/>
            <person name="Cayo R."/>
            <person name="Gales A.C."/>
        </authorList>
    </citation>
    <scope>NUCLEOTIDE SEQUENCE [LARGE SCALE GENOMIC DNA]</scope>
    <source>
        <strain evidence="2 3">14535</strain>
    </source>
</reference>
<dbReference type="InterPro" id="IPR027417">
    <property type="entry name" value="P-loop_NTPase"/>
</dbReference>
<dbReference type="Pfam" id="PF01656">
    <property type="entry name" value="CbiA"/>
    <property type="match status" value="1"/>
</dbReference>
<evidence type="ECO:0000313" key="2">
    <source>
        <dbReference type="EMBL" id="MBA6061666.1"/>
    </source>
</evidence>
<dbReference type="RefSeq" id="WP_020309018.1">
    <property type="nucleotide sequence ID" value="NZ_JACGCU010000045.1"/>
</dbReference>
<dbReference type="SUPFAM" id="SSF52540">
    <property type="entry name" value="P-loop containing nucleoside triphosphate hydrolases"/>
    <property type="match status" value="1"/>
</dbReference>
<evidence type="ECO:0000313" key="3">
    <source>
        <dbReference type="Proteomes" id="UP000556620"/>
    </source>
</evidence>
<dbReference type="InterPro" id="IPR002586">
    <property type="entry name" value="CobQ/CobB/MinD/ParA_Nub-bd_dom"/>
</dbReference>
<dbReference type="EMBL" id="JACGCU010000045">
    <property type="protein sequence ID" value="MBA6061666.1"/>
    <property type="molecule type" value="Genomic_DNA"/>
</dbReference>
<dbReference type="AlphaFoldDB" id="A0A7W2JMF7"/>
<protein>
    <submittedName>
        <fullName evidence="2">Conjugal transfer protein TraL</fullName>
    </submittedName>
</protein>
<dbReference type="Proteomes" id="UP000556620">
    <property type="component" value="Unassembled WGS sequence"/>
</dbReference>
<organism evidence="2 3">
    <name type="scientific">Pseudomonas juntendi</name>
    <dbReference type="NCBI Taxonomy" id="2666183"/>
    <lineage>
        <taxon>Bacteria</taxon>
        <taxon>Pseudomonadati</taxon>
        <taxon>Pseudomonadota</taxon>
        <taxon>Gammaproteobacteria</taxon>
        <taxon>Pseudomonadales</taxon>
        <taxon>Pseudomonadaceae</taxon>
        <taxon>Pseudomonas</taxon>
    </lineage>
</organism>
<evidence type="ECO:0000259" key="1">
    <source>
        <dbReference type="Pfam" id="PF01656"/>
    </source>
</evidence>
<sequence>MANNATPSTIAELVRQVHYILQGKGGVGKSLIASVIAQYIKGKDRPLVVYDTDPVNATLAGYKALDTQRLELMRDGSLVERNFDRLIEQIVEQDSDFVVDNGAASFIPLSYYLAENDAINLIAENGKQVYIHTVITGGQALRDTLGGFASLCEQMPGDARLVVWLNEFFGDIEAEGKTFEEMKVYQANKDRVHGIVRIARQTGSTYGEDVKLMLDSKLTFDEIQQSADFGLMSKSRLNKVKSSIFQQLDTII</sequence>
<name>A0A7W2JMF7_9PSED</name>
<feature type="domain" description="CobQ/CobB/MinD/ParA nucleotide binding" evidence="1">
    <location>
        <begin position="20"/>
        <end position="196"/>
    </location>
</feature>
<comment type="caution">
    <text evidence="2">The sequence shown here is derived from an EMBL/GenBank/DDBJ whole genome shotgun (WGS) entry which is preliminary data.</text>
</comment>
<gene>
    <name evidence="2" type="ORF">H4C44_21115</name>
</gene>
<dbReference type="Gene3D" id="3.40.50.300">
    <property type="entry name" value="P-loop containing nucleotide triphosphate hydrolases"/>
    <property type="match status" value="1"/>
</dbReference>
<accession>A0A7W2JMF7</accession>